<feature type="domain" description="Helitron helicase-like" evidence="1">
    <location>
        <begin position="54"/>
        <end position="134"/>
    </location>
</feature>
<organism evidence="2 3">
    <name type="scientific">Sistotremastrum suecicum HHB10207 ss-3</name>
    <dbReference type="NCBI Taxonomy" id="1314776"/>
    <lineage>
        <taxon>Eukaryota</taxon>
        <taxon>Fungi</taxon>
        <taxon>Dikarya</taxon>
        <taxon>Basidiomycota</taxon>
        <taxon>Agaricomycotina</taxon>
        <taxon>Agaricomycetes</taxon>
        <taxon>Sistotremastrales</taxon>
        <taxon>Sistotremastraceae</taxon>
        <taxon>Sistotremastrum</taxon>
    </lineage>
</organism>
<sequence length="136" mass="15236">FERVTITDVDGRASINDLRAAALKHMKVKGGAFIKVSKPSFARVAREIASVSLSSIERVARKFSSQQVVRCDDEEERTVLRLMRQIKLVVANVPGSSTARMTMRNETRALILTHGFPTFYVTINPADVYNPIVRMI</sequence>
<protein>
    <recommendedName>
        <fullName evidence="1">Helitron helicase-like domain-containing protein</fullName>
    </recommendedName>
</protein>
<evidence type="ECO:0000259" key="1">
    <source>
        <dbReference type="Pfam" id="PF14214"/>
    </source>
</evidence>
<dbReference type="EMBL" id="KV428834">
    <property type="protein sequence ID" value="KZT31124.1"/>
    <property type="molecule type" value="Genomic_DNA"/>
</dbReference>
<dbReference type="Proteomes" id="UP000076798">
    <property type="component" value="Unassembled WGS sequence"/>
</dbReference>
<evidence type="ECO:0000313" key="3">
    <source>
        <dbReference type="Proteomes" id="UP000076798"/>
    </source>
</evidence>
<reference evidence="2 3" key="1">
    <citation type="journal article" date="2016" name="Mol. Biol. Evol.">
        <title>Comparative Genomics of Early-Diverging Mushroom-Forming Fungi Provides Insights into the Origins of Lignocellulose Decay Capabilities.</title>
        <authorList>
            <person name="Nagy L.G."/>
            <person name="Riley R."/>
            <person name="Tritt A."/>
            <person name="Adam C."/>
            <person name="Daum C."/>
            <person name="Floudas D."/>
            <person name="Sun H."/>
            <person name="Yadav J.S."/>
            <person name="Pangilinan J."/>
            <person name="Larsson K.H."/>
            <person name="Matsuura K."/>
            <person name="Barry K."/>
            <person name="Labutti K."/>
            <person name="Kuo R."/>
            <person name="Ohm R.A."/>
            <person name="Bhattacharya S.S."/>
            <person name="Shirouzu T."/>
            <person name="Yoshinaga Y."/>
            <person name="Martin F.M."/>
            <person name="Grigoriev I.V."/>
            <person name="Hibbett D.S."/>
        </authorList>
    </citation>
    <scope>NUCLEOTIDE SEQUENCE [LARGE SCALE GENOMIC DNA]</scope>
    <source>
        <strain evidence="2 3">HHB10207 ss-3</strain>
    </source>
</reference>
<dbReference type="AlphaFoldDB" id="A0A165WGE8"/>
<keyword evidence="3" id="KW-1185">Reference proteome</keyword>
<accession>A0A165WGE8</accession>
<name>A0A165WGE8_9AGAM</name>
<evidence type="ECO:0000313" key="2">
    <source>
        <dbReference type="EMBL" id="KZT31124.1"/>
    </source>
</evidence>
<feature type="non-terminal residue" evidence="2">
    <location>
        <position position="1"/>
    </location>
</feature>
<gene>
    <name evidence="2" type="ORF">SISSUDRAFT_967261</name>
</gene>
<feature type="non-terminal residue" evidence="2">
    <location>
        <position position="136"/>
    </location>
</feature>
<dbReference type="InterPro" id="IPR025476">
    <property type="entry name" value="Helitron_helicase-like"/>
</dbReference>
<dbReference type="Pfam" id="PF14214">
    <property type="entry name" value="Helitron_like_N"/>
    <property type="match status" value="1"/>
</dbReference>
<proteinExistence type="predicted"/>
<dbReference type="OrthoDB" id="432234at2759"/>